<dbReference type="EMBL" id="JAVAJI010000004">
    <property type="protein sequence ID" value="MDP4544207.1"/>
    <property type="molecule type" value="Genomic_DNA"/>
</dbReference>
<proteinExistence type="predicted"/>
<accession>A0ABT9HEL6</accession>
<dbReference type="Proteomes" id="UP001228171">
    <property type="component" value="Unassembled WGS sequence"/>
</dbReference>
<protein>
    <submittedName>
        <fullName evidence="2">Uncharacterized protein</fullName>
    </submittedName>
</protein>
<reference evidence="2 3" key="1">
    <citation type="submission" date="2023-08" db="EMBL/GenBank/DDBJ databases">
        <authorList>
            <person name="Kumar R."/>
        </authorList>
    </citation>
    <scope>NUCLEOTIDE SEQUENCE [LARGE SCALE GENOMIC DNA]</scope>
    <source>
        <strain evidence="2 3">LUR13</strain>
    </source>
</reference>
<name>A0ABT9HEL6_9GAMM</name>
<comment type="caution">
    <text evidence="2">The sequence shown here is derived from an EMBL/GenBank/DDBJ whole genome shotgun (WGS) entry which is preliminary data.</text>
</comment>
<dbReference type="RefSeq" id="WP_193032189.1">
    <property type="nucleotide sequence ID" value="NZ_CAJGYS010000001.1"/>
</dbReference>
<evidence type="ECO:0000313" key="2">
    <source>
        <dbReference type="EMBL" id="MDP4544207.1"/>
    </source>
</evidence>
<sequence>MSNTNNDTSDVKKAAEQADSQQIEKNLADNKQVDEPENLSEEQKTPFIEDDLRTDK</sequence>
<keyword evidence="3" id="KW-1185">Reference proteome</keyword>
<feature type="region of interest" description="Disordered" evidence="1">
    <location>
        <begin position="1"/>
        <end position="56"/>
    </location>
</feature>
<evidence type="ECO:0000256" key="1">
    <source>
        <dbReference type="SAM" id="MobiDB-lite"/>
    </source>
</evidence>
<evidence type="ECO:0000313" key="3">
    <source>
        <dbReference type="Proteomes" id="UP001228171"/>
    </source>
</evidence>
<gene>
    <name evidence="2" type="ORF">Q8P09_03840</name>
</gene>
<organism evidence="2 3">
    <name type="scientific">Psychrobacter faecalis</name>
    <dbReference type="NCBI Taxonomy" id="180588"/>
    <lineage>
        <taxon>Bacteria</taxon>
        <taxon>Pseudomonadati</taxon>
        <taxon>Pseudomonadota</taxon>
        <taxon>Gammaproteobacteria</taxon>
        <taxon>Moraxellales</taxon>
        <taxon>Moraxellaceae</taxon>
        <taxon>Psychrobacter</taxon>
    </lineage>
</organism>